<accession>A0A2S7IPQ2</accession>
<comment type="caution">
    <text evidence="1">The sequence shown here is derived from an EMBL/GenBank/DDBJ whole genome shotgun (WGS) entry which is preliminary data.</text>
</comment>
<evidence type="ECO:0000313" key="2">
    <source>
        <dbReference type="Proteomes" id="UP000239590"/>
    </source>
</evidence>
<keyword evidence="2" id="KW-1185">Reference proteome</keyword>
<gene>
    <name evidence="1" type="ORF">C5O19_08625</name>
</gene>
<organism evidence="1 2">
    <name type="scientific">Siphonobacter curvatus</name>
    <dbReference type="NCBI Taxonomy" id="2094562"/>
    <lineage>
        <taxon>Bacteria</taxon>
        <taxon>Pseudomonadati</taxon>
        <taxon>Bacteroidota</taxon>
        <taxon>Cytophagia</taxon>
        <taxon>Cytophagales</taxon>
        <taxon>Cytophagaceae</taxon>
        <taxon>Siphonobacter</taxon>
    </lineage>
</organism>
<proteinExistence type="predicted"/>
<evidence type="ECO:0008006" key="3">
    <source>
        <dbReference type="Google" id="ProtNLM"/>
    </source>
</evidence>
<protein>
    <recommendedName>
        <fullName evidence="3">Integrase</fullName>
    </recommendedName>
</protein>
<dbReference type="AlphaFoldDB" id="A0A2S7IPQ2"/>
<name>A0A2S7IPQ2_9BACT</name>
<dbReference type="EMBL" id="PTRA01000001">
    <property type="protein sequence ID" value="PQA59681.1"/>
    <property type="molecule type" value="Genomic_DNA"/>
</dbReference>
<sequence length="70" mass="8092">MKVNKTPILEHLSEKEIAKLERTVFTKRVQETVYCYLFACYTGLAYVDMTLLSEASIVEQEGREYLKGGR</sequence>
<evidence type="ECO:0000313" key="1">
    <source>
        <dbReference type="EMBL" id="PQA59681.1"/>
    </source>
</evidence>
<dbReference type="Proteomes" id="UP000239590">
    <property type="component" value="Unassembled WGS sequence"/>
</dbReference>
<reference evidence="2" key="1">
    <citation type="submission" date="2018-02" db="EMBL/GenBank/DDBJ databases">
        <title>Genome sequencing of Solimonas sp. HR-BB.</title>
        <authorList>
            <person name="Lee Y."/>
            <person name="Jeon C.O."/>
        </authorList>
    </citation>
    <scope>NUCLEOTIDE SEQUENCE [LARGE SCALE GENOMIC DNA]</scope>
    <source>
        <strain evidence="2">HR-U</strain>
    </source>
</reference>